<gene>
    <name evidence="4" type="primary">lngF</name>
    <name evidence="2" type="ORF">ETECE562_04969</name>
</gene>
<accession>A0A0H5RYN2</accession>
<proteinExistence type="predicted"/>
<feature type="transmembrane region" description="Helical" evidence="1">
    <location>
        <begin position="20"/>
        <end position="42"/>
    </location>
</feature>
<keyword evidence="1" id="KW-0472">Membrane</keyword>
<reference evidence="4" key="1">
    <citation type="submission" date="2015-06" db="EMBL/GenBank/DDBJ databases">
        <authorList>
            <consortium name="Pathogen Informatics"/>
        </authorList>
    </citation>
    <scope>NUCLEOTIDE SEQUENCE</scope>
    <source>
        <strain evidence="3">ETEC ESEI_164</strain>
        <strain evidence="4">ETEC ESEI_235</strain>
    </source>
</reference>
<evidence type="ECO:0000313" key="3">
    <source>
        <dbReference type="EMBL" id="CRZ21493.1"/>
    </source>
</evidence>
<dbReference type="EMBL" id="LN870270">
    <property type="protein sequence ID" value="CRZ21493.1"/>
    <property type="molecule type" value="Genomic_DNA"/>
</dbReference>
<protein>
    <submittedName>
        <fullName evidence="2 4">LngF</fullName>
    </submittedName>
</protein>
<keyword evidence="2" id="KW-0614">Plasmid</keyword>
<organism evidence="4">
    <name type="scientific">Escherichia coli</name>
    <dbReference type="NCBI Taxonomy" id="562"/>
    <lineage>
        <taxon>Bacteria</taxon>
        <taxon>Pseudomonadati</taxon>
        <taxon>Pseudomonadota</taxon>
        <taxon>Gammaproteobacteria</taxon>
        <taxon>Enterobacterales</taxon>
        <taxon>Enterobacteriaceae</taxon>
        <taxon>Escherichia</taxon>
    </lineage>
</organism>
<dbReference type="RefSeq" id="WP_001054274.1">
    <property type="nucleotide sequence ID" value="NZ_BDOV01000046.1"/>
</dbReference>
<dbReference type="AlphaFoldDB" id="A0A0H5RYN2"/>
<evidence type="ECO:0000313" key="2">
    <source>
        <dbReference type="EMBL" id="CAD6024894.1"/>
    </source>
</evidence>
<dbReference type="EMBL" id="LR883002">
    <property type="protein sequence ID" value="CAD6024894.1"/>
    <property type="molecule type" value="Genomic_DNA"/>
</dbReference>
<reference evidence="2" key="3">
    <citation type="submission" date="2020-09" db="EMBL/GenBank/DDBJ databases">
        <authorList>
            <person name="Page A."/>
            <person name="Bastkowski S."/>
        </authorList>
    </citation>
    <scope>NUCLEOTIDE SEQUENCE [LARGE SCALE GENOMIC DNA]</scope>
    <source>
        <strain evidence="2">L6_E562_ETEC</strain>
        <plasmid evidence="2">3</plasmid>
    </source>
</reference>
<name>A0A0H5RYN2_ECOLX</name>
<keyword evidence="1" id="KW-1133">Transmembrane helix</keyword>
<dbReference type="EMBL" id="LN870272">
    <property type="protein sequence ID" value="CRZ21516.1"/>
    <property type="molecule type" value="Genomic_DNA"/>
</dbReference>
<reference evidence="4" key="2">
    <citation type="submission" date="2015-07" db="EMBL/GenBank/DDBJ databases">
        <title>Colonization factor diversity and phylogenetic characteristics and distribution of Enterotoxigenic E. coli strains isolated from patients in Kenya.</title>
        <authorList>
            <person name="Njoroge S.M."/>
            <person name="Boinett C.J."/>
            <person name="Made L.F."/>
            <person name="Ouko T.T."/>
            <person name="Fevre E.M."/>
            <person name="Thomson N.R."/>
            <person name="Kariuki S."/>
        </authorList>
    </citation>
    <scope>NUCLEOTIDE SEQUENCE</scope>
    <source>
        <strain evidence="3">ETEC ESEI_164</strain>
        <strain evidence="4">ETEC ESEI_235</strain>
    </source>
</reference>
<evidence type="ECO:0000313" key="4">
    <source>
        <dbReference type="EMBL" id="CRZ21516.1"/>
    </source>
</evidence>
<geneLocation type="plasmid" evidence="2">
    <name>3</name>
</geneLocation>
<evidence type="ECO:0000256" key="1">
    <source>
        <dbReference type="SAM" id="Phobius"/>
    </source>
</evidence>
<dbReference type="PATRIC" id="fig|562.12907.peg.5086"/>
<keyword evidence="1" id="KW-0812">Transmembrane</keyword>
<sequence>MNLSNFDWKTYLAKIQRQSYLAIGGAIFVFFCICAGGVWYFYEQKESAKEVEKKRQEQELANKIKSINDYYADILSGSSTTKAIDIFLAINQSSVPLSLSGFNLDLYSCDVNSCTFSYSTTNEKIFNIQEVNFLGEYYKANISEKGLEYQISQSSLADNDLREKYNSMEDIPVADCSELVNYVHSFNSLTSDSKGKIVLSGYPDSSISSVEDVLPEIKKKYGFKNVQWSTTLPNDILSVTSFLSRQAYKESFRVNKIEKKQSSEIEISGNLLCAI</sequence>